<evidence type="ECO:0000313" key="2">
    <source>
        <dbReference type="Proteomes" id="UP001050975"/>
    </source>
</evidence>
<dbReference type="EMBL" id="BLAY01000042">
    <property type="protein sequence ID" value="GET38304.1"/>
    <property type="molecule type" value="Genomic_DNA"/>
</dbReference>
<proteinExistence type="predicted"/>
<evidence type="ECO:0000313" key="1">
    <source>
        <dbReference type="EMBL" id="GET38304.1"/>
    </source>
</evidence>
<organism evidence="1 2">
    <name type="scientific">Microseira wollei NIES-4236</name>
    <dbReference type="NCBI Taxonomy" id="2530354"/>
    <lineage>
        <taxon>Bacteria</taxon>
        <taxon>Bacillati</taxon>
        <taxon>Cyanobacteriota</taxon>
        <taxon>Cyanophyceae</taxon>
        <taxon>Oscillatoriophycideae</taxon>
        <taxon>Aerosakkonematales</taxon>
        <taxon>Aerosakkonemataceae</taxon>
        <taxon>Microseira</taxon>
    </lineage>
</organism>
<accession>A0AAV3WHE1</accession>
<comment type="caution">
    <text evidence="1">The sequence shown here is derived from an EMBL/GenBank/DDBJ whole genome shotgun (WGS) entry which is preliminary data.</text>
</comment>
<sequence>MLVFFIHGVATRTVQYADDLKVLLREEFTTRGEPIPQFHSSFWGDVLSDVGKIWNGINQDLQTLKTEDPSVDIEEIFRDQQFRQGLLSEFVGDAFTYLNPERGAKIRELIADHLYDFIRLNPEASDIHIVAHSLGSVILWDILFSERFNSNDPAYKIRQIIKGLSHSSETRKVVLRSITTIGSPILFFNTMLGVTPEMLKTFFNKYQQQPLRWINIIHASDIIAYPLRSSFNIDSSCNFFFKDIYLENDANKAEKTVRNFTKYTEKFIQAVGQLNAAIPAAISQTPIIAGAGDAHIGYWNCPKTAELIASNILGNSHQSSANSSLLDLVITRLQKVRGITKDAMQLSRRTLMDETLVELKLKDGSGMLRFCVNPLKIYHVYVFDSKGVCKYVAYVGWMDAEQLKQEIELLKNKYLD</sequence>
<name>A0AAV3WHE1_9CYAN</name>
<gene>
    <name evidence="1" type="ORF">MiSe_30600</name>
</gene>
<dbReference type="AlphaFoldDB" id="A0AAV3WHE1"/>
<protein>
    <recommendedName>
        <fullName evidence="3">DDHD domain-containing protein</fullName>
    </recommendedName>
</protein>
<dbReference type="Proteomes" id="UP001050975">
    <property type="component" value="Unassembled WGS sequence"/>
</dbReference>
<evidence type="ECO:0008006" key="3">
    <source>
        <dbReference type="Google" id="ProtNLM"/>
    </source>
</evidence>
<keyword evidence="2" id="KW-1185">Reference proteome</keyword>
<reference evidence="1" key="1">
    <citation type="submission" date="2019-10" db="EMBL/GenBank/DDBJ databases">
        <title>Draft genome sequece of Microseira wollei NIES-4236.</title>
        <authorList>
            <person name="Yamaguchi H."/>
            <person name="Suzuki S."/>
            <person name="Kawachi M."/>
        </authorList>
    </citation>
    <scope>NUCLEOTIDE SEQUENCE</scope>
    <source>
        <strain evidence="1">NIES-4236</strain>
    </source>
</reference>